<dbReference type="Pfam" id="PF02801">
    <property type="entry name" value="Ketoacyl-synt_C"/>
    <property type="match status" value="1"/>
</dbReference>
<dbReference type="CDD" id="cd00833">
    <property type="entry name" value="PKS"/>
    <property type="match status" value="1"/>
</dbReference>
<dbReference type="InterPro" id="IPR018201">
    <property type="entry name" value="Ketoacyl_synth_AS"/>
</dbReference>
<evidence type="ECO:0000256" key="13">
    <source>
        <dbReference type="ARBA" id="ARBA00023268"/>
    </source>
</evidence>
<dbReference type="OrthoDB" id="329835at2759"/>
<keyword evidence="13" id="KW-0511">Multifunctional enzyme</keyword>
<evidence type="ECO:0000256" key="9">
    <source>
        <dbReference type="ARBA" id="ARBA00023002"/>
    </source>
</evidence>
<evidence type="ECO:0000256" key="1">
    <source>
        <dbReference type="ARBA" id="ARBA00012873"/>
    </source>
</evidence>
<evidence type="ECO:0000256" key="14">
    <source>
        <dbReference type="ARBA" id="ARBA00044883"/>
    </source>
</evidence>
<keyword evidence="12" id="KW-0275">Fatty acid biosynthesis</keyword>
<dbReference type="InterPro" id="IPR014031">
    <property type="entry name" value="Ketoacyl_synth_C"/>
</dbReference>
<dbReference type="GO" id="GO:0004312">
    <property type="term" value="F:fatty acid synthase activity"/>
    <property type="evidence" value="ECO:0007669"/>
    <property type="project" value="UniProtKB-EC"/>
</dbReference>
<evidence type="ECO:0000256" key="8">
    <source>
        <dbReference type="ARBA" id="ARBA00022857"/>
    </source>
</evidence>
<organism evidence="16 17">
    <name type="scientific">Allacma fusca</name>
    <dbReference type="NCBI Taxonomy" id="39272"/>
    <lineage>
        <taxon>Eukaryota</taxon>
        <taxon>Metazoa</taxon>
        <taxon>Ecdysozoa</taxon>
        <taxon>Arthropoda</taxon>
        <taxon>Hexapoda</taxon>
        <taxon>Collembola</taxon>
        <taxon>Symphypleona</taxon>
        <taxon>Sminthuridae</taxon>
        <taxon>Allacma</taxon>
    </lineage>
</organism>
<keyword evidence="10" id="KW-0520">NAD</keyword>
<dbReference type="PANTHER" id="PTHR43775:SF7">
    <property type="entry name" value="FATTY ACID SYNTHASE"/>
    <property type="match status" value="1"/>
</dbReference>
<name>A0A8J2J549_9HEXA</name>
<evidence type="ECO:0000256" key="5">
    <source>
        <dbReference type="ARBA" id="ARBA00022679"/>
    </source>
</evidence>
<evidence type="ECO:0000256" key="10">
    <source>
        <dbReference type="ARBA" id="ARBA00023027"/>
    </source>
</evidence>
<evidence type="ECO:0000256" key="3">
    <source>
        <dbReference type="ARBA" id="ARBA00022450"/>
    </source>
</evidence>
<feature type="domain" description="Ketosynthase family 3 (KS3)" evidence="15">
    <location>
        <begin position="8"/>
        <end position="412"/>
    </location>
</feature>
<dbReference type="PROSITE" id="PS52004">
    <property type="entry name" value="KS3_2"/>
    <property type="match status" value="1"/>
</dbReference>
<evidence type="ECO:0000256" key="7">
    <source>
        <dbReference type="ARBA" id="ARBA00022832"/>
    </source>
</evidence>
<dbReference type="GO" id="GO:0016787">
    <property type="term" value="F:hydrolase activity"/>
    <property type="evidence" value="ECO:0007669"/>
    <property type="project" value="UniProtKB-KW"/>
</dbReference>
<keyword evidence="4" id="KW-0444">Lipid biosynthesis</keyword>
<dbReference type="EMBL" id="CAJVCH010019169">
    <property type="protein sequence ID" value="CAG7687265.1"/>
    <property type="molecule type" value="Genomic_DNA"/>
</dbReference>
<dbReference type="Pfam" id="PF00109">
    <property type="entry name" value="ketoacyl-synt"/>
    <property type="match status" value="1"/>
</dbReference>
<evidence type="ECO:0000313" key="17">
    <source>
        <dbReference type="Proteomes" id="UP000708208"/>
    </source>
</evidence>
<keyword evidence="8" id="KW-0521">NADP</keyword>
<dbReference type="Pfam" id="PF00698">
    <property type="entry name" value="Acyl_transf_1"/>
    <property type="match status" value="1"/>
</dbReference>
<dbReference type="GO" id="GO:0016491">
    <property type="term" value="F:oxidoreductase activity"/>
    <property type="evidence" value="ECO:0007669"/>
    <property type="project" value="UniProtKB-KW"/>
</dbReference>
<keyword evidence="9" id="KW-0560">Oxidoreductase</keyword>
<dbReference type="InterPro" id="IPR020841">
    <property type="entry name" value="PKS_Beta-ketoAc_synthase_dom"/>
</dbReference>
<dbReference type="GO" id="GO:0006633">
    <property type="term" value="P:fatty acid biosynthetic process"/>
    <property type="evidence" value="ECO:0007669"/>
    <property type="project" value="UniProtKB-KW"/>
</dbReference>
<evidence type="ECO:0000259" key="15">
    <source>
        <dbReference type="PROSITE" id="PS52004"/>
    </source>
</evidence>
<dbReference type="GO" id="GO:0004315">
    <property type="term" value="F:3-oxoacyl-[acyl-carrier-protein] synthase activity"/>
    <property type="evidence" value="ECO:0007669"/>
    <property type="project" value="InterPro"/>
</dbReference>
<keyword evidence="5" id="KW-0808">Transferase</keyword>
<keyword evidence="11" id="KW-0443">Lipid metabolism</keyword>
<accession>A0A8J2J549</accession>
<dbReference type="Proteomes" id="UP000708208">
    <property type="component" value="Unassembled WGS sequence"/>
</dbReference>
<comment type="caution">
    <text evidence="16">The sequence shown here is derived from an EMBL/GenBank/DDBJ whole genome shotgun (WGS) entry which is preliminary data.</text>
</comment>
<dbReference type="InterPro" id="IPR014043">
    <property type="entry name" value="Acyl_transferase_dom"/>
</dbReference>
<evidence type="ECO:0000256" key="6">
    <source>
        <dbReference type="ARBA" id="ARBA00022801"/>
    </source>
</evidence>
<keyword evidence="7" id="KW-0276">Fatty acid metabolism</keyword>
<dbReference type="PANTHER" id="PTHR43775">
    <property type="entry name" value="FATTY ACID SYNTHASE"/>
    <property type="match status" value="1"/>
</dbReference>
<evidence type="ECO:0000313" key="16">
    <source>
        <dbReference type="EMBL" id="CAG7687265.1"/>
    </source>
</evidence>
<reference evidence="16" key="1">
    <citation type="submission" date="2021-06" db="EMBL/GenBank/DDBJ databases">
        <authorList>
            <person name="Hodson N. C."/>
            <person name="Mongue J. A."/>
            <person name="Jaron S. K."/>
        </authorList>
    </citation>
    <scope>NUCLEOTIDE SEQUENCE</scope>
</reference>
<keyword evidence="6" id="KW-0378">Hydrolase</keyword>
<dbReference type="EC" id="2.3.1.85" evidence="1"/>
<gene>
    <name evidence="16" type="ORF">AFUS01_LOCUS3207</name>
</gene>
<evidence type="ECO:0000256" key="11">
    <source>
        <dbReference type="ARBA" id="ARBA00023098"/>
    </source>
</evidence>
<comment type="catalytic activity">
    <reaction evidence="14">
        <text>acetyl-CoA + n malonyl-CoA + 2n NADPH + 2n H(+) = a long-chain fatty acid + (n+1) CoA + n CO2 + 2n NADP(+).</text>
        <dbReference type="EC" id="2.3.1.85"/>
    </reaction>
</comment>
<protein>
    <recommendedName>
        <fullName evidence="2">Fatty acid synthase</fullName>
        <ecNumber evidence="1">2.3.1.85</ecNumber>
    </recommendedName>
</protein>
<dbReference type="SMART" id="SM00825">
    <property type="entry name" value="PKS_KS"/>
    <property type="match status" value="1"/>
</dbReference>
<evidence type="ECO:0000256" key="12">
    <source>
        <dbReference type="ARBA" id="ARBA00023160"/>
    </source>
</evidence>
<sequence length="530" mass="58512">MLYNMDTESEIVISGLSGRFPDSDNLDEFWQNLIDGKDMITNDHDRFKVDEKTMPTRMGVIKTLEAFDADFFAVHGKQSDVMDPRTRKLLEVSYEALLDAGVNPATIRGTRTGVFVGGSESDAGGIWRRSNTKMNFYGVLGNILSMMAGRLSFIFGFTGPSYVVDTACSASSVALQQALLNIRTGQCDAALVAGAHLHHDPASTYMFQQLEMTSKDGKCKVFDASADGYVRAEAIVAIYICKKDVAKRSYATIVHAATNNDGYKEQGITFPSVVLQEKVIRQVYEESGVDPLEVDYIEAHGTGTKVGDPEEMLAVSKVFCEGRKGPLLVGSVKSNMGHSEVVSGLCSIAKIILAHSAGIIPANLHYKTALTRRQNRNFVCLLHEVIKQDTPKHVFRGFVVVEPEKMEIVVERQEPKRSMWFVLPGLGSQWLGMSRDLIKFDAFRKSLDISTKALAEVGYDLARVFQSEDVKIFDNLKNAVVPITAIQVALIDLLSYFHDPMGPYYCLGCSTSYKGIIKAKRNKVLLPLAL</sequence>
<evidence type="ECO:0000256" key="2">
    <source>
        <dbReference type="ARBA" id="ARBA00018769"/>
    </source>
</evidence>
<dbReference type="InterPro" id="IPR014030">
    <property type="entry name" value="Ketoacyl_synth_N"/>
</dbReference>
<keyword evidence="3" id="KW-0596">Phosphopantetheine</keyword>
<proteinExistence type="predicted"/>
<dbReference type="PROSITE" id="PS00606">
    <property type="entry name" value="KS3_1"/>
    <property type="match status" value="1"/>
</dbReference>
<dbReference type="AlphaFoldDB" id="A0A8J2J549"/>
<dbReference type="InterPro" id="IPR050091">
    <property type="entry name" value="PKS_NRPS_Biosynth_Enz"/>
</dbReference>
<keyword evidence="17" id="KW-1185">Reference proteome</keyword>
<evidence type="ECO:0000256" key="4">
    <source>
        <dbReference type="ARBA" id="ARBA00022516"/>
    </source>
</evidence>